<evidence type="ECO:0000313" key="3">
    <source>
        <dbReference type="EMBL" id="MDX3040626.1"/>
    </source>
</evidence>
<name>A0ABU4MU20_9ACTN</name>
<dbReference type="Proteomes" id="UP001282474">
    <property type="component" value="Unassembled WGS sequence"/>
</dbReference>
<accession>A0ABU4MU20</accession>
<organism evidence="3 4">
    <name type="scientific">Streptomyces caniscabiei</name>
    <dbReference type="NCBI Taxonomy" id="2746961"/>
    <lineage>
        <taxon>Bacteria</taxon>
        <taxon>Bacillati</taxon>
        <taxon>Actinomycetota</taxon>
        <taxon>Actinomycetes</taxon>
        <taxon>Kitasatosporales</taxon>
        <taxon>Streptomycetaceae</taxon>
        <taxon>Streptomyces</taxon>
    </lineage>
</organism>
<protein>
    <recommendedName>
        <fullName evidence="2">Transketolase N-terminal domain-containing protein</fullName>
    </recommendedName>
</protein>
<dbReference type="Pfam" id="PF00456">
    <property type="entry name" value="Transketolase_N"/>
    <property type="match status" value="1"/>
</dbReference>
<comment type="caution">
    <text evidence="3">The sequence shown here is derived from an EMBL/GenBank/DDBJ whole genome shotgun (WGS) entry which is preliminary data.</text>
</comment>
<gene>
    <name evidence="3" type="ORF">PV383_26090</name>
</gene>
<proteinExistence type="predicted"/>
<sequence>MELDDLKAFRTWGSKTAGNPEHRHA</sequence>
<evidence type="ECO:0000259" key="2">
    <source>
        <dbReference type="Pfam" id="PF00456"/>
    </source>
</evidence>
<reference evidence="3 4" key="1">
    <citation type="journal article" date="2023" name="Microb. Genom.">
        <title>Mesoterricola silvestris gen. nov., sp. nov., Mesoterricola sediminis sp. nov., Geothrix oryzae sp. nov., Geothrix edaphica sp. nov., Geothrix rubra sp. nov., and Geothrix limicola sp. nov., six novel members of Acidobacteriota isolated from soils.</title>
        <authorList>
            <person name="Weisberg A.J."/>
            <person name="Pearce E."/>
            <person name="Kramer C.G."/>
            <person name="Chang J.H."/>
            <person name="Clarke C.R."/>
        </authorList>
    </citation>
    <scope>NUCLEOTIDE SEQUENCE [LARGE SCALE GENOMIC DNA]</scope>
    <source>
        <strain evidence="3 4">NE20-4-1</strain>
    </source>
</reference>
<dbReference type="InterPro" id="IPR005474">
    <property type="entry name" value="Transketolase_N"/>
</dbReference>
<feature type="domain" description="Transketolase N-terminal" evidence="2">
    <location>
        <begin position="1"/>
        <end position="24"/>
    </location>
</feature>
<keyword evidence="4" id="KW-1185">Reference proteome</keyword>
<feature type="region of interest" description="Disordered" evidence="1">
    <location>
        <begin position="1"/>
        <end position="25"/>
    </location>
</feature>
<dbReference type="EMBL" id="JARAWJ010000021">
    <property type="protein sequence ID" value="MDX3040626.1"/>
    <property type="molecule type" value="Genomic_DNA"/>
</dbReference>
<evidence type="ECO:0000313" key="4">
    <source>
        <dbReference type="Proteomes" id="UP001282474"/>
    </source>
</evidence>
<evidence type="ECO:0000256" key="1">
    <source>
        <dbReference type="SAM" id="MobiDB-lite"/>
    </source>
</evidence>